<keyword evidence="4" id="KW-1185">Reference proteome</keyword>
<dbReference type="RefSeq" id="WP_208046433.1">
    <property type="nucleotide sequence ID" value="NZ_JAGDYL010000021.1"/>
</dbReference>
<comment type="caution">
    <text evidence="3">The sequence shown here is derived from an EMBL/GenBank/DDBJ whole genome shotgun (WGS) entry which is preliminary data.</text>
</comment>
<evidence type="ECO:0000256" key="2">
    <source>
        <dbReference type="SAM" id="Phobius"/>
    </source>
</evidence>
<dbReference type="Proteomes" id="UP000664398">
    <property type="component" value="Unassembled WGS sequence"/>
</dbReference>
<keyword evidence="2" id="KW-0472">Membrane</keyword>
<feature type="transmembrane region" description="Helical" evidence="2">
    <location>
        <begin position="6"/>
        <end position="25"/>
    </location>
</feature>
<gene>
    <name evidence="3" type="ORF">J4H91_11645</name>
</gene>
<evidence type="ECO:0000313" key="3">
    <source>
        <dbReference type="EMBL" id="MBO1805962.1"/>
    </source>
</evidence>
<keyword evidence="2" id="KW-0812">Transmembrane</keyword>
<proteinExistence type="predicted"/>
<organism evidence="3 4">
    <name type="scientific">Leucobacter ruminantium</name>
    <dbReference type="NCBI Taxonomy" id="1289170"/>
    <lineage>
        <taxon>Bacteria</taxon>
        <taxon>Bacillati</taxon>
        <taxon>Actinomycetota</taxon>
        <taxon>Actinomycetes</taxon>
        <taxon>Micrococcales</taxon>
        <taxon>Microbacteriaceae</taxon>
        <taxon>Leucobacter</taxon>
    </lineage>
</organism>
<dbReference type="EMBL" id="JAGDYL010000021">
    <property type="protein sequence ID" value="MBO1805962.1"/>
    <property type="molecule type" value="Genomic_DNA"/>
</dbReference>
<name>A0A939LWY6_9MICO</name>
<keyword evidence="1" id="KW-0175">Coiled coil</keyword>
<accession>A0A939LWY6</accession>
<sequence length="184" mass="20789">MTETGVVAIIGMVATVIGAVAGPVVTTRADKSKAENERAEQRRQEQVELLAQTLTALKRYSQMQFAYLRIIAQLPREQVREFVKERIDSEPMKELWTFQREAASNISRAQITIRDERISSALEQLDDELAFASEELEAELNAREEELHLAAARVAYVERKQDDFTQAILELELAARAVLASDLK</sequence>
<protein>
    <submittedName>
        <fullName evidence="3">Uncharacterized protein</fullName>
    </submittedName>
</protein>
<feature type="coiled-coil region" evidence="1">
    <location>
        <begin position="122"/>
        <end position="153"/>
    </location>
</feature>
<dbReference type="AlphaFoldDB" id="A0A939LWY6"/>
<reference evidence="3" key="1">
    <citation type="submission" date="2021-03" db="EMBL/GenBank/DDBJ databases">
        <title>Leucobacter chromiisoli sp. nov., isolated from chromium-containing soil of chemical plant.</title>
        <authorList>
            <person name="Xu Z."/>
        </authorList>
    </citation>
    <scope>NUCLEOTIDE SEQUENCE</scope>
    <source>
        <strain evidence="3">A2</strain>
    </source>
</reference>
<evidence type="ECO:0000256" key="1">
    <source>
        <dbReference type="SAM" id="Coils"/>
    </source>
</evidence>
<evidence type="ECO:0000313" key="4">
    <source>
        <dbReference type="Proteomes" id="UP000664398"/>
    </source>
</evidence>
<keyword evidence="2" id="KW-1133">Transmembrane helix</keyword>